<evidence type="ECO:0000313" key="4">
    <source>
        <dbReference type="Proteomes" id="UP000176877"/>
    </source>
</evidence>
<feature type="active site" description="Proton donor" evidence="1">
    <location>
        <position position="131"/>
    </location>
</feature>
<dbReference type="GO" id="GO:0000271">
    <property type="term" value="P:polysaccharide biosynthetic process"/>
    <property type="evidence" value="ECO:0007669"/>
    <property type="project" value="TreeGrafter"/>
</dbReference>
<proteinExistence type="predicted"/>
<dbReference type="CDD" id="cd00438">
    <property type="entry name" value="cupin_RmlC"/>
    <property type="match status" value="1"/>
</dbReference>
<dbReference type="Pfam" id="PF00908">
    <property type="entry name" value="dTDP_sugar_isom"/>
    <property type="match status" value="1"/>
</dbReference>
<dbReference type="PANTHER" id="PTHR21047:SF2">
    <property type="entry name" value="THYMIDINE DIPHOSPHO-4-KETO-RHAMNOSE 3,5-EPIMERASE"/>
    <property type="match status" value="1"/>
</dbReference>
<evidence type="ECO:0000256" key="2">
    <source>
        <dbReference type="PIRSR" id="PIRSR600888-3"/>
    </source>
</evidence>
<protein>
    <recommendedName>
        <fullName evidence="5">dTDP-4-dehydrorhamnose 3,5-epimerase</fullName>
    </recommendedName>
</protein>
<dbReference type="EMBL" id="MFFT01000002">
    <property type="protein sequence ID" value="OGF23589.1"/>
    <property type="molecule type" value="Genomic_DNA"/>
</dbReference>
<evidence type="ECO:0000313" key="3">
    <source>
        <dbReference type="EMBL" id="OGF23589.1"/>
    </source>
</evidence>
<dbReference type="InterPro" id="IPR000888">
    <property type="entry name" value="RmlC-like"/>
</dbReference>
<dbReference type="PANTHER" id="PTHR21047">
    <property type="entry name" value="DTDP-6-DEOXY-D-GLUCOSE-3,5 EPIMERASE"/>
    <property type="match status" value="1"/>
</dbReference>
<dbReference type="SUPFAM" id="SSF51182">
    <property type="entry name" value="RmlC-like cupins"/>
    <property type="match status" value="1"/>
</dbReference>
<dbReference type="GO" id="GO:0008830">
    <property type="term" value="F:dTDP-4-dehydrorhamnose 3,5-epimerase activity"/>
    <property type="evidence" value="ECO:0007669"/>
    <property type="project" value="InterPro"/>
</dbReference>
<reference evidence="3 4" key="1">
    <citation type="journal article" date="2016" name="Nat. Commun.">
        <title>Thousands of microbial genomes shed light on interconnected biogeochemical processes in an aquifer system.</title>
        <authorList>
            <person name="Anantharaman K."/>
            <person name="Brown C.T."/>
            <person name="Hug L.A."/>
            <person name="Sharon I."/>
            <person name="Castelle C.J."/>
            <person name="Probst A.J."/>
            <person name="Thomas B.C."/>
            <person name="Singh A."/>
            <person name="Wilkins M.J."/>
            <person name="Karaoz U."/>
            <person name="Brodie E.L."/>
            <person name="Williams K.H."/>
            <person name="Hubbard S.S."/>
            <person name="Banfield J.F."/>
        </authorList>
    </citation>
    <scope>NUCLEOTIDE SEQUENCE [LARGE SCALE GENOMIC DNA]</scope>
</reference>
<accession>A0A1F5SAB0</accession>
<dbReference type="Proteomes" id="UP000176877">
    <property type="component" value="Unassembled WGS sequence"/>
</dbReference>
<dbReference type="AlphaFoldDB" id="A0A1F5SAB0"/>
<evidence type="ECO:0000256" key="1">
    <source>
        <dbReference type="PIRSR" id="PIRSR600888-1"/>
    </source>
</evidence>
<sequence length="178" mass="20566">MKITKTKLDGVVIVEPNIFQDERGFLIKTFHKDFFRENGMEFDYEENYFTISKKNVLRGMHFQAPPKDHIKLVYVVSGAVLDVVLDIRKGSPTYGEYIEVELSAQNRKIIYMSTGFAHGYLSLIDNTCVIYLQSTMYSLEHQGGIKADSFGMNWGVRNLIIKDETLPMLKNFKTPFIY</sequence>
<organism evidence="3 4">
    <name type="scientific">Candidatus Falkowbacteria bacterium RIFCSPHIGHO2_02_FULL_42_9</name>
    <dbReference type="NCBI Taxonomy" id="1797986"/>
    <lineage>
        <taxon>Bacteria</taxon>
        <taxon>Candidatus Falkowiibacteriota</taxon>
    </lineage>
</organism>
<dbReference type="InterPro" id="IPR011051">
    <property type="entry name" value="RmlC_Cupin_sf"/>
</dbReference>
<comment type="caution">
    <text evidence="3">The sequence shown here is derived from an EMBL/GenBank/DDBJ whole genome shotgun (WGS) entry which is preliminary data.</text>
</comment>
<name>A0A1F5SAB0_9BACT</name>
<dbReference type="Gene3D" id="2.60.120.10">
    <property type="entry name" value="Jelly Rolls"/>
    <property type="match status" value="1"/>
</dbReference>
<gene>
    <name evidence="3" type="ORF">A3D45_02270</name>
</gene>
<feature type="active site" description="Proton acceptor" evidence="1">
    <location>
        <position position="61"/>
    </location>
</feature>
<feature type="site" description="Participates in a stacking interaction with the thymidine ring of dTDP-4-oxo-6-deoxyglucose" evidence="2">
    <location>
        <position position="137"/>
    </location>
</feature>
<evidence type="ECO:0008006" key="5">
    <source>
        <dbReference type="Google" id="ProtNLM"/>
    </source>
</evidence>
<dbReference type="GO" id="GO:0005829">
    <property type="term" value="C:cytosol"/>
    <property type="evidence" value="ECO:0007669"/>
    <property type="project" value="TreeGrafter"/>
</dbReference>
<dbReference type="InterPro" id="IPR014710">
    <property type="entry name" value="RmlC-like_jellyroll"/>
</dbReference>